<sequence length="331" mass="37149">MHMADTVSSSPRARLQRRRRAFQFGFFVLFLVAPALDLLRFDLHEAQLWFLGQRWSLGITAFQQGQATATQTALAILLRGFVPAIVLVVGFLAVAWRYGRLYCGWLCPHFSMVEALNGLLHRATAKFSLWDKRPTLRPGQQPQPRWWPVFGLACALMGFTWAITLLTYLLPPAEIWGGLLHGTLTPNQARFLAIASGVFTLEFAFARHLFCRFGCAVGLFQSLAWMANPKGMVVAFRREAARDCRSCSPPTGSACDTACPMRLHPRDIKRMMFSCVQCGRCLSACETSQGAQQRAPLLQWAVGVDAVRETLRQKKSEQAEREALAQRARKD</sequence>
<keyword evidence="10" id="KW-1185">Reference proteome</keyword>
<organism evidence="9 10">
    <name type="scientific">Pseudaquabacterium inlustre</name>
    <dbReference type="NCBI Taxonomy" id="2984192"/>
    <lineage>
        <taxon>Bacteria</taxon>
        <taxon>Pseudomonadati</taxon>
        <taxon>Pseudomonadota</taxon>
        <taxon>Betaproteobacteria</taxon>
        <taxon>Burkholderiales</taxon>
        <taxon>Sphaerotilaceae</taxon>
        <taxon>Pseudaquabacterium</taxon>
    </lineage>
</organism>
<evidence type="ECO:0000256" key="3">
    <source>
        <dbReference type="ARBA" id="ARBA00022723"/>
    </source>
</evidence>
<proteinExistence type="predicted"/>
<dbReference type="PANTHER" id="PTHR30176:SF3">
    <property type="entry name" value="FERREDOXIN-TYPE PROTEIN NAPH"/>
    <property type="match status" value="1"/>
</dbReference>
<dbReference type="Proteomes" id="UP001365405">
    <property type="component" value="Unassembled WGS sequence"/>
</dbReference>
<keyword evidence="7" id="KW-0812">Transmembrane</keyword>
<feature type="transmembrane region" description="Helical" evidence="7">
    <location>
        <begin position="146"/>
        <end position="170"/>
    </location>
</feature>
<dbReference type="RefSeq" id="WP_341408927.1">
    <property type="nucleotide sequence ID" value="NZ_JBBUTH010000001.1"/>
</dbReference>
<keyword evidence="6" id="KW-0411">Iron-sulfur</keyword>
<feature type="domain" description="4Fe-4S ferredoxin-type" evidence="8">
    <location>
        <begin position="83"/>
        <end position="123"/>
    </location>
</feature>
<evidence type="ECO:0000256" key="6">
    <source>
        <dbReference type="ARBA" id="ARBA00023014"/>
    </source>
</evidence>
<evidence type="ECO:0000313" key="9">
    <source>
        <dbReference type="EMBL" id="MEK8049256.1"/>
    </source>
</evidence>
<dbReference type="InterPro" id="IPR017900">
    <property type="entry name" value="4Fe4S_Fe_S_CS"/>
</dbReference>
<reference evidence="9 10" key="1">
    <citation type="submission" date="2024-04" db="EMBL/GenBank/DDBJ databases">
        <title>Novel species of the genus Ideonella isolated from streams.</title>
        <authorList>
            <person name="Lu H."/>
        </authorList>
    </citation>
    <scope>NUCLEOTIDE SEQUENCE [LARGE SCALE GENOMIC DNA]</scope>
    <source>
        <strain evidence="9 10">DXS22W</strain>
    </source>
</reference>
<evidence type="ECO:0000256" key="1">
    <source>
        <dbReference type="ARBA" id="ARBA00022448"/>
    </source>
</evidence>
<feature type="transmembrane region" description="Helical" evidence="7">
    <location>
        <begin position="190"/>
        <end position="210"/>
    </location>
</feature>
<dbReference type="InterPro" id="IPR051684">
    <property type="entry name" value="Electron_Trans/Redox"/>
</dbReference>
<dbReference type="Pfam" id="PF12801">
    <property type="entry name" value="Fer4_5"/>
    <property type="match status" value="1"/>
</dbReference>
<feature type="transmembrane region" description="Helical" evidence="7">
    <location>
        <begin position="21"/>
        <end position="41"/>
    </location>
</feature>
<name>A0ABU9CBJ5_9BURK</name>
<evidence type="ECO:0000256" key="4">
    <source>
        <dbReference type="ARBA" id="ARBA00022982"/>
    </source>
</evidence>
<evidence type="ECO:0000256" key="2">
    <source>
        <dbReference type="ARBA" id="ARBA00022485"/>
    </source>
</evidence>
<dbReference type="PANTHER" id="PTHR30176">
    <property type="entry name" value="FERREDOXIN-TYPE PROTEIN NAPH"/>
    <property type="match status" value="1"/>
</dbReference>
<dbReference type="PROSITE" id="PS00198">
    <property type="entry name" value="4FE4S_FER_1"/>
    <property type="match status" value="1"/>
</dbReference>
<keyword evidence="4" id="KW-0249">Electron transport</keyword>
<comment type="caution">
    <text evidence="9">The sequence shown here is derived from an EMBL/GenBank/DDBJ whole genome shotgun (WGS) entry which is preliminary data.</text>
</comment>
<evidence type="ECO:0000256" key="5">
    <source>
        <dbReference type="ARBA" id="ARBA00023004"/>
    </source>
</evidence>
<gene>
    <name evidence="9" type="ORF">AACH10_03295</name>
</gene>
<dbReference type="InterPro" id="IPR017896">
    <property type="entry name" value="4Fe4S_Fe-S-bd"/>
</dbReference>
<keyword evidence="2" id="KW-0004">4Fe-4S</keyword>
<keyword evidence="7" id="KW-1133">Transmembrane helix</keyword>
<keyword evidence="3" id="KW-0479">Metal-binding</keyword>
<evidence type="ECO:0000313" key="10">
    <source>
        <dbReference type="Proteomes" id="UP001365405"/>
    </source>
</evidence>
<protein>
    <submittedName>
        <fullName evidence="9">4Fe-4S binding protein</fullName>
    </submittedName>
</protein>
<dbReference type="SUPFAM" id="SSF54862">
    <property type="entry name" value="4Fe-4S ferredoxins"/>
    <property type="match status" value="1"/>
</dbReference>
<feature type="transmembrane region" description="Helical" evidence="7">
    <location>
        <begin position="76"/>
        <end position="96"/>
    </location>
</feature>
<keyword evidence="1" id="KW-0813">Transport</keyword>
<evidence type="ECO:0000256" key="7">
    <source>
        <dbReference type="SAM" id="Phobius"/>
    </source>
</evidence>
<accession>A0ABU9CBJ5</accession>
<evidence type="ECO:0000259" key="8">
    <source>
        <dbReference type="Pfam" id="PF12801"/>
    </source>
</evidence>
<keyword evidence="5" id="KW-0408">Iron</keyword>
<keyword evidence="7" id="KW-0472">Membrane</keyword>
<dbReference type="EMBL" id="JBBUTH010000001">
    <property type="protein sequence ID" value="MEK8049256.1"/>
    <property type="molecule type" value="Genomic_DNA"/>
</dbReference>